<dbReference type="PANTHER" id="PTHR35011">
    <property type="entry name" value="2,3-DIKETO-L-GULONATE TRAP TRANSPORTER SMALL PERMEASE PROTEIN YIAM"/>
    <property type="match status" value="1"/>
</dbReference>
<protein>
    <recommendedName>
        <fullName evidence="9">TRAP transporter small permease protein</fullName>
    </recommendedName>
</protein>
<evidence type="ECO:0000256" key="9">
    <source>
        <dbReference type="RuleBase" id="RU369079"/>
    </source>
</evidence>
<evidence type="ECO:0000313" key="12">
    <source>
        <dbReference type="Proteomes" id="UP001556196"/>
    </source>
</evidence>
<dbReference type="Pfam" id="PF04290">
    <property type="entry name" value="DctQ"/>
    <property type="match status" value="1"/>
</dbReference>
<keyword evidence="2 9" id="KW-0813">Transport</keyword>
<dbReference type="RefSeq" id="WP_367722539.1">
    <property type="nucleotide sequence ID" value="NZ_JBFOCI010000002.1"/>
</dbReference>
<sequence>MTAVRETPARALRALGLLDRVNVAAGYAVGALLGLATISVTYQILIRFVLDHFGVNIAAPWTEEVARYALIWVVFVGAGVVCRYSGLIAVDIVPHALPSPYGRYVKIAAILVTIAFFGVLAWMGVEFAATGSIETSPVMRIPMTVVYLAVPVGSALAVVNLSALLLEGLFGGRDIVETGSEASE</sequence>
<evidence type="ECO:0000256" key="4">
    <source>
        <dbReference type="ARBA" id="ARBA00022519"/>
    </source>
</evidence>
<dbReference type="Proteomes" id="UP001556196">
    <property type="component" value="Unassembled WGS sequence"/>
</dbReference>
<proteinExistence type="inferred from homology"/>
<organism evidence="11 12">
    <name type="scientific">Mesorhizobium marinum</name>
    <dbReference type="NCBI Taxonomy" id="3228790"/>
    <lineage>
        <taxon>Bacteria</taxon>
        <taxon>Pseudomonadati</taxon>
        <taxon>Pseudomonadota</taxon>
        <taxon>Alphaproteobacteria</taxon>
        <taxon>Hyphomicrobiales</taxon>
        <taxon>Phyllobacteriaceae</taxon>
        <taxon>Mesorhizobium</taxon>
    </lineage>
</organism>
<feature type="transmembrane region" description="Helical" evidence="9">
    <location>
        <begin position="21"/>
        <end position="45"/>
    </location>
</feature>
<dbReference type="InterPro" id="IPR007387">
    <property type="entry name" value="TRAP_DctQ"/>
</dbReference>
<evidence type="ECO:0000256" key="2">
    <source>
        <dbReference type="ARBA" id="ARBA00022448"/>
    </source>
</evidence>
<evidence type="ECO:0000256" key="5">
    <source>
        <dbReference type="ARBA" id="ARBA00022692"/>
    </source>
</evidence>
<evidence type="ECO:0000313" key="11">
    <source>
        <dbReference type="EMBL" id="MEW9805441.1"/>
    </source>
</evidence>
<evidence type="ECO:0000256" key="7">
    <source>
        <dbReference type="ARBA" id="ARBA00023136"/>
    </source>
</evidence>
<evidence type="ECO:0000256" key="1">
    <source>
        <dbReference type="ARBA" id="ARBA00004429"/>
    </source>
</evidence>
<keyword evidence="6 9" id="KW-1133">Transmembrane helix</keyword>
<comment type="similarity">
    <text evidence="8 9">Belongs to the TRAP transporter small permease family.</text>
</comment>
<dbReference type="EMBL" id="JBFOCI010000002">
    <property type="protein sequence ID" value="MEW9805441.1"/>
    <property type="molecule type" value="Genomic_DNA"/>
</dbReference>
<evidence type="ECO:0000256" key="8">
    <source>
        <dbReference type="ARBA" id="ARBA00038436"/>
    </source>
</evidence>
<reference evidence="11 12" key="1">
    <citation type="submission" date="2024-06" db="EMBL/GenBank/DDBJ databases">
        <authorList>
            <person name="Tuo L."/>
        </authorList>
    </citation>
    <scope>NUCLEOTIDE SEQUENCE [LARGE SCALE GENOMIC DNA]</scope>
    <source>
        <strain evidence="11 12">ZMM04-5</strain>
    </source>
</reference>
<gene>
    <name evidence="11" type="ORF">ABUE31_05525</name>
</gene>
<dbReference type="InterPro" id="IPR055348">
    <property type="entry name" value="DctQ"/>
</dbReference>
<feature type="domain" description="Tripartite ATP-independent periplasmic transporters DctQ component" evidence="10">
    <location>
        <begin position="37"/>
        <end position="168"/>
    </location>
</feature>
<comment type="function">
    <text evidence="9">Part of the tripartite ATP-independent periplasmic (TRAP) transport system.</text>
</comment>
<feature type="transmembrane region" description="Helical" evidence="9">
    <location>
        <begin position="104"/>
        <end position="125"/>
    </location>
</feature>
<feature type="transmembrane region" description="Helical" evidence="9">
    <location>
        <begin position="145"/>
        <end position="166"/>
    </location>
</feature>
<name>A0ABV3QWK4_9HYPH</name>
<comment type="subunit">
    <text evidence="9">The complex comprises the extracytoplasmic solute receptor protein and the two transmembrane proteins.</text>
</comment>
<evidence type="ECO:0000256" key="6">
    <source>
        <dbReference type="ARBA" id="ARBA00022989"/>
    </source>
</evidence>
<keyword evidence="12" id="KW-1185">Reference proteome</keyword>
<comment type="subcellular location">
    <subcellularLocation>
        <location evidence="1 9">Cell inner membrane</location>
        <topology evidence="1 9">Multi-pass membrane protein</topology>
    </subcellularLocation>
</comment>
<feature type="transmembrane region" description="Helical" evidence="9">
    <location>
        <begin position="65"/>
        <end position="84"/>
    </location>
</feature>
<evidence type="ECO:0000259" key="10">
    <source>
        <dbReference type="Pfam" id="PF04290"/>
    </source>
</evidence>
<comment type="caution">
    <text evidence="11">The sequence shown here is derived from an EMBL/GenBank/DDBJ whole genome shotgun (WGS) entry which is preliminary data.</text>
</comment>
<keyword evidence="4 9" id="KW-0997">Cell inner membrane</keyword>
<keyword evidence="7 9" id="KW-0472">Membrane</keyword>
<evidence type="ECO:0000256" key="3">
    <source>
        <dbReference type="ARBA" id="ARBA00022475"/>
    </source>
</evidence>
<dbReference type="PANTHER" id="PTHR35011:SF2">
    <property type="entry name" value="2,3-DIKETO-L-GULONATE TRAP TRANSPORTER SMALL PERMEASE PROTEIN YIAM"/>
    <property type="match status" value="1"/>
</dbReference>
<accession>A0ABV3QWK4</accession>
<keyword evidence="3" id="KW-1003">Cell membrane</keyword>
<keyword evidence="5 9" id="KW-0812">Transmembrane</keyword>